<name>A0A4Z0R7J3_9FIRM</name>
<evidence type="ECO:0000256" key="2">
    <source>
        <dbReference type="ARBA" id="ARBA00022729"/>
    </source>
</evidence>
<keyword evidence="2" id="KW-0732">Signal</keyword>
<dbReference type="InterPro" id="IPR051010">
    <property type="entry name" value="BCAA_transport"/>
</dbReference>
<dbReference type="EMBL" id="SPQQ01000003">
    <property type="protein sequence ID" value="TGE38365.1"/>
    <property type="molecule type" value="Genomic_DNA"/>
</dbReference>
<dbReference type="Gene3D" id="3.40.50.2300">
    <property type="match status" value="2"/>
</dbReference>
<proteinExistence type="inferred from homology"/>
<gene>
    <name evidence="4" type="ORF">E4K67_10460</name>
</gene>
<dbReference type="InterPro" id="IPR028082">
    <property type="entry name" value="Peripla_BP_I"/>
</dbReference>
<dbReference type="AlphaFoldDB" id="A0A4Z0R7J3"/>
<evidence type="ECO:0000259" key="3">
    <source>
        <dbReference type="Pfam" id="PF13458"/>
    </source>
</evidence>
<comment type="caution">
    <text evidence="4">The sequence shown here is derived from an EMBL/GenBank/DDBJ whole genome shotgun (WGS) entry which is preliminary data.</text>
</comment>
<evidence type="ECO:0000313" key="5">
    <source>
        <dbReference type="Proteomes" id="UP000298460"/>
    </source>
</evidence>
<dbReference type="PROSITE" id="PS51257">
    <property type="entry name" value="PROKAR_LIPOPROTEIN"/>
    <property type="match status" value="1"/>
</dbReference>
<evidence type="ECO:0000313" key="4">
    <source>
        <dbReference type="EMBL" id="TGE38365.1"/>
    </source>
</evidence>
<dbReference type="PANTHER" id="PTHR30483">
    <property type="entry name" value="LEUCINE-SPECIFIC-BINDING PROTEIN"/>
    <property type="match status" value="1"/>
</dbReference>
<dbReference type="Proteomes" id="UP000298460">
    <property type="component" value="Unassembled WGS sequence"/>
</dbReference>
<organism evidence="4 5">
    <name type="scientific">Desulfosporosinus fructosivorans</name>
    <dbReference type="NCBI Taxonomy" id="2018669"/>
    <lineage>
        <taxon>Bacteria</taxon>
        <taxon>Bacillati</taxon>
        <taxon>Bacillota</taxon>
        <taxon>Clostridia</taxon>
        <taxon>Eubacteriales</taxon>
        <taxon>Desulfitobacteriaceae</taxon>
        <taxon>Desulfosporosinus</taxon>
    </lineage>
</organism>
<sequence>MKKRVATKSGVWFLALLMASTLLILGGCGTKSASESSGGISAEAQRADKRGYILIGIPSPSTGPLAGFGEASPWVENRALTEINKDGGILVKELNKKLPVKIKIVDTESNPTKAADVASKLVLDDKVDMLLVLHTPDTVNPVSAVAERYGIPTVSLDEPVDAWLAGGPYKWSYHAFWTVDDLSKQFMSIWGSASDQNKTVGYLFPNDSDGIVFEKIFSQKLPAEGYKIVDPGRFPNGTKDYSAIINQFKKENVQILTGVMIPPDFAAFLKQANQLGYSPKIVTVGKAYLFPTDVKAIGGTLAQGLTSEVWWSPYNSYKSSLTGESSKELCDAWTQAAGKQWTPVLGFNYAGMEIVADVLKRTASLDKEQIRQTIGQTDLNTMVGPIKYNEDHYSKTPLLGGQWTQGQGGSWNLEIINNTQHPDSPTTAKIIFPLP</sequence>
<accession>A0A4Z0R7J3</accession>
<dbReference type="CDD" id="cd06337">
    <property type="entry name" value="PBP1_ABC_ligand_binding-like"/>
    <property type="match status" value="1"/>
</dbReference>
<dbReference type="PANTHER" id="PTHR30483:SF6">
    <property type="entry name" value="PERIPLASMIC BINDING PROTEIN OF ABC TRANSPORTER FOR NATURAL AMINO ACIDS"/>
    <property type="match status" value="1"/>
</dbReference>
<dbReference type="OrthoDB" id="9783240at2"/>
<dbReference type="SUPFAM" id="SSF53822">
    <property type="entry name" value="Periplasmic binding protein-like I"/>
    <property type="match status" value="1"/>
</dbReference>
<dbReference type="Pfam" id="PF13458">
    <property type="entry name" value="Peripla_BP_6"/>
    <property type="match status" value="1"/>
</dbReference>
<dbReference type="InterPro" id="IPR028081">
    <property type="entry name" value="Leu-bd"/>
</dbReference>
<reference evidence="4 5" key="1">
    <citation type="submission" date="2019-03" db="EMBL/GenBank/DDBJ databases">
        <title>Draft Genome Sequence of Desulfosporosinus fructosivorans Strain 63.6F, Isolated from Marine Sediment in the Baltic Sea.</title>
        <authorList>
            <person name="Hausmann B."/>
            <person name="Vandieken V."/>
            <person name="Pjevac P."/>
            <person name="Schreck K."/>
            <person name="Herbold C.W."/>
            <person name="Loy A."/>
        </authorList>
    </citation>
    <scope>NUCLEOTIDE SEQUENCE [LARGE SCALE GENOMIC DNA]</scope>
    <source>
        <strain evidence="4 5">63.6F</strain>
    </source>
</reference>
<keyword evidence="5" id="KW-1185">Reference proteome</keyword>
<protein>
    <submittedName>
        <fullName evidence="4">ABC transporter substrate-binding protein</fullName>
    </submittedName>
</protein>
<comment type="similarity">
    <text evidence="1">Belongs to the leucine-binding protein family.</text>
</comment>
<dbReference type="RefSeq" id="WP_135546346.1">
    <property type="nucleotide sequence ID" value="NZ_SPQQ01000003.1"/>
</dbReference>
<feature type="domain" description="Leucine-binding protein" evidence="3">
    <location>
        <begin position="55"/>
        <end position="404"/>
    </location>
</feature>
<evidence type="ECO:0000256" key="1">
    <source>
        <dbReference type="ARBA" id="ARBA00010062"/>
    </source>
</evidence>